<feature type="domain" description="Amidase" evidence="1">
    <location>
        <begin position="75"/>
        <end position="471"/>
    </location>
</feature>
<reference evidence="2 3" key="1">
    <citation type="submission" date="2015-09" db="EMBL/GenBank/DDBJ databases">
        <title>Draft genome of a European isolate of the apple canker pathogen Neonectria ditissima.</title>
        <authorList>
            <person name="Gomez-Cortecero A."/>
            <person name="Harrison R.J."/>
            <person name="Armitage A.D."/>
        </authorList>
    </citation>
    <scope>NUCLEOTIDE SEQUENCE [LARGE SCALE GENOMIC DNA]</scope>
    <source>
        <strain evidence="2 3">R09/05</strain>
    </source>
</reference>
<dbReference type="SUPFAM" id="SSF75304">
    <property type="entry name" value="Amidase signature (AS) enzymes"/>
    <property type="match status" value="1"/>
</dbReference>
<dbReference type="InterPro" id="IPR036928">
    <property type="entry name" value="AS_sf"/>
</dbReference>
<accession>A0A0P7BMD4</accession>
<keyword evidence="3" id="KW-1185">Reference proteome</keyword>
<dbReference type="Pfam" id="PF01425">
    <property type="entry name" value="Amidase"/>
    <property type="match status" value="1"/>
</dbReference>
<dbReference type="Gene3D" id="3.90.1300.10">
    <property type="entry name" value="Amidase signature (AS) domain"/>
    <property type="match status" value="1"/>
</dbReference>
<dbReference type="EMBL" id="LKCW01000013">
    <property type="protein sequence ID" value="KPM44909.1"/>
    <property type="molecule type" value="Genomic_DNA"/>
</dbReference>
<dbReference type="PANTHER" id="PTHR42678:SF34">
    <property type="entry name" value="OS04G0183300 PROTEIN"/>
    <property type="match status" value="1"/>
</dbReference>
<dbReference type="PANTHER" id="PTHR42678">
    <property type="entry name" value="AMIDASE"/>
    <property type="match status" value="1"/>
</dbReference>
<dbReference type="AlphaFoldDB" id="A0A0P7BMD4"/>
<gene>
    <name evidence="2" type="ORF">AK830_g1647</name>
</gene>
<comment type="caution">
    <text evidence="2">The sequence shown here is derived from an EMBL/GenBank/DDBJ whole genome shotgun (WGS) entry which is preliminary data.</text>
</comment>
<sequence length="499" mass="53133">MPTNIELDVLRASAADLCRLLEAGETTSVELVDIYIQQITKHNHQGLKLNAVISTLPALCAVAQAKDIMITGSFGLETTSGSFALKGLKTSKDAAVAILLRQAGCIVIGKPNLSEWGNSKGAGVTSGWSAVGGQAAASIQRIGGWVTVSVLQISTSLPGNPKKTSSQTPAGSSSGSAVATAAGFAPICIGTEADGSIVQPAIRAALYSMKGTVGDVDMFGTQSGGAAFDSAGPIAKTPEDCADVMEVLLPGRDFRSHLKRSWKGIGIAYLNYDIWQFPDTVCEKTPAFDEPHKSAMEEAMKKAEGLGAKVTFNAPLMTIANIAKSYKTVEQGQIARHQLAPIMKKYLSLFDDSAMKTLADIVEFNQRHASIELPPGHPNQEILENGLKDDMSDDEYNQGLKHLRSSVRNAVELVLKETGADVVMASGESLLPSIAATAGYPIASVPLGFSDYNGRPFGMEIMARNGEEEKLFEVMSAWEAMFPECRRPPQLLVNWTSTH</sequence>
<evidence type="ECO:0000313" key="2">
    <source>
        <dbReference type="EMBL" id="KPM44909.1"/>
    </source>
</evidence>
<protein>
    <recommendedName>
        <fullName evidence="1">Amidase domain-containing protein</fullName>
    </recommendedName>
</protein>
<dbReference type="OrthoDB" id="566138at2759"/>
<organism evidence="2 3">
    <name type="scientific">Neonectria ditissima</name>
    <dbReference type="NCBI Taxonomy" id="78410"/>
    <lineage>
        <taxon>Eukaryota</taxon>
        <taxon>Fungi</taxon>
        <taxon>Dikarya</taxon>
        <taxon>Ascomycota</taxon>
        <taxon>Pezizomycotina</taxon>
        <taxon>Sordariomycetes</taxon>
        <taxon>Hypocreomycetidae</taxon>
        <taxon>Hypocreales</taxon>
        <taxon>Nectriaceae</taxon>
        <taxon>Neonectria</taxon>
    </lineage>
</organism>
<proteinExistence type="predicted"/>
<dbReference type="InterPro" id="IPR023631">
    <property type="entry name" value="Amidase_dom"/>
</dbReference>
<evidence type="ECO:0000259" key="1">
    <source>
        <dbReference type="Pfam" id="PF01425"/>
    </source>
</evidence>
<dbReference type="Proteomes" id="UP000050424">
    <property type="component" value="Unassembled WGS sequence"/>
</dbReference>
<evidence type="ECO:0000313" key="3">
    <source>
        <dbReference type="Proteomes" id="UP000050424"/>
    </source>
</evidence>
<name>A0A0P7BMD4_9HYPO</name>
<dbReference type="STRING" id="78410.A0A0P7BMD4"/>